<accession>A0A7S3AWZ9</accession>
<comment type="similarity">
    <text evidence="7 8">Belongs to the SFT2 family.</text>
</comment>
<evidence type="ECO:0000256" key="3">
    <source>
        <dbReference type="ARBA" id="ARBA00022692"/>
    </source>
</evidence>
<evidence type="ECO:0000256" key="4">
    <source>
        <dbReference type="ARBA" id="ARBA00022927"/>
    </source>
</evidence>
<dbReference type="InterPro" id="IPR011691">
    <property type="entry name" value="Vesicle_transpt_SFT2"/>
</dbReference>
<organism evidence="9">
    <name type="scientific">Haptolina ericina</name>
    <dbReference type="NCBI Taxonomy" id="156174"/>
    <lineage>
        <taxon>Eukaryota</taxon>
        <taxon>Haptista</taxon>
        <taxon>Haptophyta</taxon>
        <taxon>Prymnesiophyceae</taxon>
        <taxon>Prymnesiales</taxon>
        <taxon>Prymnesiaceae</taxon>
        <taxon>Haptolina</taxon>
    </lineage>
</organism>
<feature type="transmembrane region" description="Helical" evidence="8">
    <location>
        <begin position="91"/>
        <end position="110"/>
    </location>
</feature>
<feature type="transmembrane region" description="Helical" evidence="8">
    <location>
        <begin position="122"/>
        <end position="146"/>
    </location>
</feature>
<dbReference type="EMBL" id="HBHX01033680">
    <property type="protein sequence ID" value="CAE0118005.1"/>
    <property type="molecule type" value="Transcribed_RNA"/>
</dbReference>
<evidence type="ECO:0000256" key="5">
    <source>
        <dbReference type="ARBA" id="ARBA00022989"/>
    </source>
</evidence>
<dbReference type="GO" id="GO:0016020">
    <property type="term" value="C:membrane"/>
    <property type="evidence" value="ECO:0007669"/>
    <property type="project" value="UniProtKB-SubCell"/>
</dbReference>
<evidence type="ECO:0000313" key="9">
    <source>
        <dbReference type="EMBL" id="CAE0118005.1"/>
    </source>
</evidence>
<keyword evidence="6 8" id="KW-0472">Membrane</keyword>
<evidence type="ECO:0000256" key="7">
    <source>
        <dbReference type="ARBA" id="ARBA00025800"/>
    </source>
</evidence>
<dbReference type="GO" id="GO:0012505">
    <property type="term" value="C:endomembrane system"/>
    <property type="evidence" value="ECO:0007669"/>
    <property type="project" value="UniProtKB-ARBA"/>
</dbReference>
<keyword evidence="4 8" id="KW-0653">Protein transport</keyword>
<keyword evidence="3 8" id="KW-0812">Transmembrane</keyword>
<proteinExistence type="inferred from homology"/>
<dbReference type="GO" id="GO:0016192">
    <property type="term" value="P:vesicle-mediated transport"/>
    <property type="evidence" value="ECO:0007669"/>
    <property type="project" value="InterPro"/>
</dbReference>
<dbReference type="PANTHER" id="PTHR23137">
    <property type="entry name" value="VESICLE TRANSPORT PROTEIN-RELATED"/>
    <property type="match status" value="1"/>
</dbReference>
<evidence type="ECO:0000256" key="6">
    <source>
        <dbReference type="ARBA" id="ARBA00023136"/>
    </source>
</evidence>
<keyword evidence="2 8" id="KW-0813">Transport</keyword>
<feature type="transmembrane region" description="Helical" evidence="8">
    <location>
        <begin position="158"/>
        <end position="178"/>
    </location>
</feature>
<comment type="function">
    <text evidence="8">May be involved in fusion of retrograde transport vesicles derived from an endocytic compartment with the Golgi complex.</text>
</comment>
<comment type="subcellular location">
    <subcellularLocation>
        <location evidence="1 8">Membrane</location>
        <topology evidence="1 8">Multi-pass membrane protein</topology>
    </subcellularLocation>
</comment>
<feature type="transmembrane region" description="Helical" evidence="8">
    <location>
        <begin position="58"/>
        <end position="79"/>
    </location>
</feature>
<reference evidence="9" key="1">
    <citation type="submission" date="2021-01" db="EMBL/GenBank/DDBJ databases">
        <authorList>
            <person name="Corre E."/>
            <person name="Pelletier E."/>
            <person name="Niang G."/>
            <person name="Scheremetjew M."/>
            <person name="Finn R."/>
            <person name="Kale V."/>
            <person name="Holt S."/>
            <person name="Cochrane G."/>
            <person name="Meng A."/>
            <person name="Brown T."/>
            <person name="Cohen L."/>
        </authorList>
    </citation>
    <scope>NUCLEOTIDE SEQUENCE</scope>
    <source>
        <strain evidence="9">CCMP281</strain>
    </source>
</reference>
<dbReference type="AlphaFoldDB" id="A0A7S3AWZ9"/>
<sequence>MFRFLSNGDDVEESSAPIRDRPSLLDRAQRAVGLQPEPSIREDVINGICPSLTFQQRLYGFAICWVLGTIICISSMFSFGKLVNGHPAPFAIAYSLGNIIALSSTTFLVGPKRQMRKMTHPTRWGAALVYVFSMVATLVLAVLAGANPPKPFRTNSGNAGLIIIFIIIQFCSLLWYCLSYIPYGRRIVMSCCSDTLG</sequence>
<dbReference type="InterPro" id="IPR007305">
    <property type="entry name" value="Vesicle_transpt_Got1/SFT2"/>
</dbReference>
<protein>
    <recommendedName>
        <fullName evidence="8">Vesicle transport protein</fullName>
    </recommendedName>
</protein>
<evidence type="ECO:0000256" key="2">
    <source>
        <dbReference type="ARBA" id="ARBA00022448"/>
    </source>
</evidence>
<keyword evidence="5 8" id="KW-1133">Transmembrane helix</keyword>
<evidence type="ECO:0000256" key="8">
    <source>
        <dbReference type="RuleBase" id="RU363111"/>
    </source>
</evidence>
<name>A0A7S3AWZ9_9EUKA</name>
<dbReference type="PANTHER" id="PTHR23137:SF6">
    <property type="entry name" value="VESICLE TRANSPORT PROTEIN"/>
    <property type="match status" value="1"/>
</dbReference>
<evidence type="ECO:0000256" key="1">
    <source>
        <dbReference type="ARBA" id="ARBA00004141"/>
    </source>
</evidence>
<dbReference type="GO" id="GO:0005737">
    <property type="term" value="C:cytoplasm"/>
    <property type="evidence" value="ECO:0007669"/>
    <property type="project" value="UniProtKB-ARBA"/>
</dbReference>
<gene>
    <name evidence="9" type="ORF">HERI1096_LOCUS18704</name>
</gene>
<dbReference type="GO" id="GO:0015031">
    <property type="term" value="P:protein transport"/>
    <property type="evidence" value="ECO:0007669"/>
    <property type="project" value="UniProtKB-KW"/>
</dbReference>
<dbReference type="Pfam" id="PF04178">
    <property type="entry name" value="Got1"/>
    <property type="match status" value="1"/>
</dbReference>